<dbReference type="Pfam" id="PF13966">
    <property type="entry name" value="zf-RVT"/>
    <property type="match status" value="1"/>
</dbReference>
<dbReference type="PANTHER" id="PTHR33116:SF80">
    <property type="entry name" value="REVERSE TRANSCRIPTASE ZINC-BINDING DOMAIN-CONTAINING PROTEIN"/>
    <property type="match status" value="1"/>
</dbReference>
<feature type="compositionally biased region" description="Polar residues" evidence="1">
    <location>
        <begin position="16"/>
        <end position="30"/>
    </location>
</feature>
<evidence type="ECO:0000313" key="4">
    <source>
        <dbReference type="Proteomes" id="UP000029120"/>
    </source>
</evidence>
<dbReference type="InterPro" id="IPR026960">
    <property type="entry name" value="RVT-Znf"/>
</dbReference>
<keyword evidence="4" id="KW-1185">Reference proteome</keyword>
<dbReference type="InterPro" id="IPR000477">
    <property type="entry name" value="RT_dom"/>
</dbReference>
<sequence length="1415" mass="160329">MPKKKKKSPQKRSPAHSPSVSILPQPSLLDSPNLMEEPHSSLPMSVAAMPPAVCDSQPQVTHDSEDTAMSQAATAPLSHTISDSVSPTKPLAVGPTPSTEPPSLEGLNAPQTSGSSSQVPGASPIPRLVAKTTWSELVQGTLTKMKKRGTPFVLESGELCVEIPNDVIKRNLKRWDSFILGQFHGNLPSHGALHAIFNRIWSNKLRDITVSKLGHKSVLIRVPSPATRKRILSQALWHIEGQTMFVASYSPGLTPAMPSLEEVPVWLEFKGVPPHFYSEEGLEYIISKSAQIVSCLVELPHSAKEMVISFVYAFNTKEQRRVLWEEIEHLGTSSLVGPRPWAILGDFNQTLNPSDSSKGGSRITRGIEEFRQCLLQAGVSDLTFRGNTHTWWNKQIGDPITKKLDRILVNDNWKLQFQFSYGFFGVPEFSDHCPSCIYTGTSRPPKRHFMVSHFLMDHKDFLSTVKDHWDCLEIRGTRMFKVSKKLKSLKAVIKDLNRQHYSGIEQRVTEALSHLSHCQEQVLLNNSPASFSDEKEAYENWMMLSKAEEKFLFQRSRVKSISLGDCCSGYFHRIASSRRSANHIPYLRTTYWSKTSSEQDIQNHCVDFFTGLFGTSALELSNSETQEVRNHWKFRCSPQARELLSKHVSAEKIMSEIAALPLNKTPGPDGFTGEFFRKSWDIVGEDITAAVSEFFTSGRILKQWNSTAVSLIPKRQGADMVSEFRPISLCNVLYKVISKILARRLQQVMSDMIAPSQYAFVKGRLLVENVLLASELVQGFNKKSVSARGLLKVDLRKAFDSVNWEFILLLLKIGEFPEVLNGWIEQCITTTSFSINVNGELCGYFKGKRGLRQGDPISPYLFVMAMEVLANMLHMKFSEEQIGYHPLCKNLHISHLSFADDIMIFYDGTAASLASIVQVLKDFENLSGLSVNSGKTERFNAGIGPEEKEKLQLFGFAEGKLPIRYLGFPLVPRKLRLSDCSALFDYIKNKFTNWSVKCLSFTGRLQLLKSVIYSIINFWFSAFLLPKGCIKEIEKLCSRFLWGNNIDKRAAAKVSWSACCLPKDEGGLGLRSFRLWNKVFNLKLIWMLFIKTDSLWVAWNRAHRLKRISFWAAKPNNNSSWIWKNLLSLKDLAKGFIRCQIGDGQVASFWFDQWNDVGCLIDYIGVDGPRLMGIPLHAPVSAVMNKERWNFLTRAQRNPAVKNLLDSVLSGPFPNPNDKDLFMWGLGTKDSQVFSSGKTWDWIRPSAGKVPWAKMVWFKHAIPKHSFHFWIANLNRLPVKQRLLSWGLVVDLNCCLCGSALETRNHLFLHCDYSLVIWGKLMHRLCADHVTFADWDSLMSWLSAKTPQVSSRLKKYVVHSLLYNLWKERNARLHTHTSLTTDTVLTRIDRNIKDTLLARRRPEGCTLLSLWFLRS</sequence>
<dbReference type="Gene3D" id="3.60.10.10">
    <property type="entry name" value="Endonuclease/exonuclease/phosphatase"/>
    <property type="match status" value="1"/>
</dbReference>
<evidence type="ECO:0000313" key="3">
    <source>
        <dbReference type="EMBL" id="KFK28833.1"/>
    </source>
</evidence>
<reference evidence="4" key="1">
    <citation type="journal article" date="2015" name="Nat. Plants">
        <title>Genome expansion of Arabis alpina linked with retrotransposition and reduced symmetric DNA methylation.</title>
        <authorList>
            <person name="Willing E.M."/>
            <person name="Rawat V."/>
            <person name="Mandakova T."/>
            <person name="Maumus F."/>
            <person name="James G.V."/>
            <person name="Nordstroem K.J."/>
            <person name="Becker C."/>
            <person name="Warthmann N."/>
            <person name="Chica C."/>
            <person name="Szarzynska B."/>
            <person name="Zytnicki M."/>
            <person name="Albani M.C."/>
            <person name="Kiefer C."/>
            <person name="Bergonzi S."/>
            <person name="Castaings L."/>
            <person name="Mateos J.L."/>
            <person name="Berns M.C."/>
            <person name="Bujdoso N."/>
            <person name="Piofczyk T."/>
            <person name="de Lorenzo L."/>
            <person name="Barrero-Sicilia C."/>
            <person name="Mateos I."/>
            <person name="Piednoel M."/>
            <person name="Hagmann J."/>
            <person name="Chen-Min-Tao R."/>
            <person name="Iglesias-Fernandez R."/>
            <person name="Schuster S.C."/>
            <person name="Alonso-Blanco C."/>
            <person name="Roudier F."/>
            <person name="Carbonero P."/>
            <person name="Paz-Ares J."/>
            <person name="Davis S.J."/>
            <person name="Pecinka A."/>
            <person name="Quesneville H."/>
            <person name="Colot V."/>
            <person name="Lysak M.A."/>
            <person name="Weigel D."/>
            <person name="Coupland G."/>
            <person name="Schneeberger K."/>
        </authorList>
    </citation>
    <scope>NUCLEOTIDE SEQUENCE [LARGE SCALE GENOMIC DNA]</scope>
    <source>
        <strain evidence="4">cv. Pajares</strain>
    </source>
</reference>
<gene>
    <name evidence="3" type="ordered locus">AALP_Aa7g055000</name>
</gene>
<feature type="region of interest" description="Disordered" evidence="1">
    <location>
        <begin position="1"/>
        <end position="124"/>
    </location>
</feature>
<dbReference type="Pfam" id="PF00078">
    <property type="entry name" value="RVT_1"/>
    <property type="match status" value="1"/>
</dbReference>
<feature type="compositionally biased region" description="Polar residues" evidence="1">
    <location>
        <begin position="109"/>
        <end position="120"/>
    </location>
</feature>
<feature type="domain" description="Reverse transcriptase" evidence="2">
    <location>
        <begin position="693"/>
        <end position="970"/>
    </location>
</feature>
<dbReference type="SUPFAM" id="SSF56219">
    <property type="entry name" value="DNase I-like"/>
    <property type="match status" value="1"/>
</dbReference>
<evidence type="ECO:0000259" key="2">
    <source>
        <dbReference type="PROSITE" id="PS50878"/>
    </source>
</evidence>
<dbReference type="InterPro" id="IPR005135">
    <property type="entry name" value="Endo/exonuclease/phosphatase"/>
</dbReference>
<name>A0A087GG31_ARAAL</name>
<dbReference type="InterPro" id="IPR036691">
    <property type="entry name" value="Endo/exonu/phosph_ase_sf"/>
</dbReference>
<evidence type="ECO:0000256" key="1">
    <source>
        <dbReference type="SAM" id="MobiDB-lite"/>
    </source>
</evidence>
<dbReference type="PROSITE" id="PS50878">
    <property type="entry name" value="RT_POL"/>
    <property type="match status" value="1"/>
</dbReference>
<feature type="compositionally biased region" description="Basic residues" evidence="1">
    <location>
        <begin position="1"/>
        <end position="14"/>
    </location>
</feature>
<dbReference type="Gramene" id="KFK28833">
    <property type="protein sequence ID" value="KFK28833"/>
    <property type="gene ID" value="AALP_AA7G055000"/>
</dbReference>
<dbReference type="InterPro" id="IPR043502">
    <property type="entry name" value="DNA/RNA_pol_sf"/>
</dbReference>
<dbReference type="PANTHER" id="PTHR33116">
    <property type="entry name" value="REVERSE TRANSCRIPTASE ZINC-BINDING DOMAIN-CONTAINING PROTEIN-RELATED-RELATED"/>
    <property type="match status" value="1"/>
</dbReference>
<dbReference type="eggNOG" id="KOG1075">
    <property type="taxonomic scope" value="Eukaryota"/>
</dbReference>
<dbReference type="OMA" id="NSANCIM"/>
<feature type="compositionally biased region" description="Polar residues" evidence="1">
    <location>
        <begin position="56"/>
        <end position="87"/>
    </location>
</feature>
<dbReference type="GO" id="GO:0003824">
    <property type="term" value="F:catalytic activity"/>
    <property type="evidence" value="ECO:0007669"/>
    <property type="project" value="InterPro"/>
</dbReference>
<dbReference type="Pfam" id="PF14111">
    <property type="entry name" value="DUF4283"/>
    <property type="match status" value="1"/>
</dbReference>
<dbReference type="SUPFAM" id="SSF56672">
    <property type="entry name" value="DNA/RNA polymerases"/>
    <property type="match status" value="1"/>
</dbReference>
<dbReference type="OrthoDB" id="1110923at2759"/>
<protein>
    <recommendedName>
        <fullName evidence="2">Reverse transcriptase domain-containing protein</fullName>
    </recommendedName>
</protein>
<organism evidence="3 4">
    <name type="scientific">Arabis alpina</name>
    <name type="common">Alpine rock-cress</name>
    <dbReference type="NCBI Taxonomy" id="50452"/>
    <lineage>
        <taxon>Eukaryota</taxon>
        <taxon>Viridiplantae</taxon>
        <taxon>Streptophyta</taxon>
        <taxon>Embryophyta</taxon>
        <taxon>Tracheophyta</taxon>
        <taxon>Spermatophyta</taxon>
        <taxon>Magnoliopsida</taxon>
        <taxon>eudicotyledons</taxon>
        <taxon>Gunneridae</taxon>
        <taxon>Pentapetalae</taxon>
        <taxon>rosids</taxon>
        <taxon>malvids</taxon>
        <taxon>Brassicales</taxon>
        <taxon>Brassicaceae</taxon>
        <taxon>Arabideae</taxon>
        <taxon>Arabis</taxon>
    </lineage>
</organism>
<dbReference type="CDD" id="cd01650">
    <property type="entry name" value="RT_nLTR_like"/>
    <property type="match status" value="1"/>
</dbReference>
<accession>A0A087GG31</accession>
<dbReference type="EMBL" id="CM002875">
    <property type="protein sequence ID" value="KFK28833.1"/>
    <property type="molecule type" value="Genomic_DNA"/>
</dbReference>
<proteinExistence type="predicted"/>
<dbReference type="Proteomes" id="UP000029120">
    <property type="component" value="Chromosome 7"/>
</dbReference>
<dbReference type="InterPro" id="IPR025558">
    <property type="entry name" value="DUF4283"/>
</dbReference>
<dbReference type="Pfam" id="PF03372">
    <property type="entry name" value="Exo_endo_phos"/>
    <property type="match status" value="1"/>
</dbReference>